<evidence type="ECO:0000256" key="8">
    <source>
        <dbReference type="ARBA" id="ARBA00022741"/>
    </source>
</evidence>
<keyword evidence="15" id="KW-1185">Reference proteome</keyword>
<evidence type="ECO:0000256" key="3">
    <source>
        <dbReference type="ARBA" id="ARBA00022490"/>
    </source>
</evidence>
<keyword evidence="5" id="KW-0597">Phosphoprotein</keyword>
<dbReference type="InterPro" id="IPR050108">
    <property type="entry name" value="CDK"/>
</dbReference>
<dbReference type="GO" id="GO:0005737">
    <property type="term" value="C:cytoplasm"/>
    <property type="evidence" value="ECO:0007669"/>
    <property type="project" value="UniProtKB-SubCell"/>
</dbReference>
<dbReference type="EMBL" id="VCEA01000003">
    <property type="protein sequence ID" value="KAB0345055.1"/>
    <property type="molecule type" value="Genomic_DNA"/>
</dbReference>
<dbReference type="GO" id="GO:0010389">
    <property type="term" value="P:regulation of G2/M transition of mitotic cell cycle"/>
    <property type="evidence" value="ECO:0007669"/>
    <property type="project" value="TreeGrafter"/>
</dbReference>
<evidence type="ECO:0000256" key="4">
    <source>
        <dbReference type="ARBA" id="ARBA00022527"/>
    </source>
</evidence>
<comment type="caution">
    <text evidence="14">The sequence shown here is derived from an EMBL/GenBank/DDBJ whole genome shotgun (WGS) entry which is preliminary data.</text>
</comment>
<keyword evidence="3" id="KW-0963">Cytoplasm</keyword>
<dbReference type="Gene3D" id="3.30.200.20">
    <property type="entry name" value="Phosphorylase Kinase, domain 1"/>
    <property type="match status" value="1"/>
</dbReference>
<dbReference type="GO" id="GO:0030332">
    <property type="term" value="F:cyclin binding"/>
    <property type="evidence" value="ECO:0007669"/>
    <property type="project" value="TreeGrafter"/>
</dbReference>
<dbReference type="GO" id="GO:0005524">
    <property type="term" value="F:ATP binding"/>
    <property type="evidence" value="ECO:0007669"/>
    <property type="project" value="UniProtKB-KW"/>
</dbReference>
<comment type="catalytic activity">
    <reaction evidence="12">
        <text>L-threonyl-[protein] + ATP = O-phospho-L-threonyl-[protein] + ADP + H(+)</text>
        <dbReference type="Rhea" id="RHEA:46608"/>
        <dbReference type="Rhea" id="RHEA-COMP:11060"/>
        <dbReference type="Rhea" id="RHEA-COMP:11605"/>
        <dbReference type="ChEBI" id="CHEBI:15378"/>
        <dbReference type="ChEBI" id="CHEBI:30013"/>
        <dbReference type="ChEBI" id="CHEBI:30616"/>
        <dbReference type="ChEBI" id="CHEBI:61977"/>
        <dbReference type="ChEBI" id="CHEBI:456216"/>
        <dbReference type="EC" id="2.7.11.22"/>
    </reaction>
</comment>
<dbReference type="Proteomes" id="UP000326458">
    <property type="component" value="Unassembled WGS sequence"/>
</dbReference>
<keyword evidence="4" id="KW-0723">Serine/threonine-protein kinase</keyword>
<dbReference type="GO" id="GO:0051301">
    <property type="term" value="P:cell division"/>
    <property type="evidence" value="ECO:0007669"/>
    <property type="project" value="UniProtKB-KW"/>
</dbReference>
<keyword evidence="9" id="KW-0418">Kinase</keyword>
<comment type="subcellular location">
    <subcellularLocation>
        <location evidence="1">Cytoplasm</location>
    </subcellularLocation>
</comment>
<dbReference type="AlphaFoldDB" id="A0A5N3V7L1"/>
<sequence>IGVSAYGTAYKARDPHSGHSVALKSVRRSAGGGLPISTVGKVDLLPCLEALEHPSVEAKVTLVCEHVNQDLRMYPDKDLMGWFLRGLDFLPLENIQVTSGGTLKLADFGLARIDSYQTAIHLWFLTLWYQESGAQLLLEMLAFNPHKELRLPSLTALLPTRGRR</sequence>
<dbReference type="SUPFAM" id="SSF56112">
    <property type="entry name" value="Protein kinase-like (PK-like)"/>
    <property type="match status" value="1"/>
</dbReference>
<dbReference type="PANTHER" id="PTHR24056:SF129">
    <property type="entry name" value="CYCLIN-DEPENDENT KINASE 4"/>
    <property type="match status" value="1"/>
</dbReference>
<evidence type="ECO:0000256" key="13">
    <source>
        <dbReference type="ARBA" id="ARBA00048367"/>
    </source>
</evidence>
<evidence type="ECO:0000256" key="9">
    <source>
        <dbReference type="ARBA" id="ARBA00022777"/>
    </source>
</evidence>
<reference evidence="14 15" key="1">
    <citation type="submission" date="2019-06" db="EMBL/GenBank/DDBJ databases">
        <title>Discovery of a novel chromosome fission-fusion reversal in muntjac.</title>
        <authorList>
            <person name="Mudd A.B."/>
            <person name="Bredeson J.V."/>
            <person name="Baum R."/>
            <person name="Hockemeyer D."/>
            <person name="Rokhsar D.S."/>
        </authorList>
    </citation>
    <scope>NUCLEOTIDE SEQUENCE [LARGE SCALE GENOMIC DNA]</scope>
    <source>
        <strain evidence="14">UTSW_UCB_Mm</strain>
        <tissue evidence="14">Fibroblast cell line</tissue>
    </source>
</reference>
<evidence type="ECO:0000313" key="14">
    <source>
        <dbReference type="EMBL" id="KAB0345055.1"/>
    </source>
</evidence>
<evidence type="ECO:0000256" key="12">
    <source>
        <dbReference type="ARBA" id="ARBA00047811"/>
    </source>
</evidence>
<accession>A0A5N3V7L1</accession>
<name>A0A5N3V7L1_MUNMU</name>
<dbReference type="PANTHER" id="PTHR24056">
    <property type="entry name" value="CELL DIVISION PROTEIN KINASE"/>
    <property type="match status" value="1"/>
</dbReference>
<evidence type="ECO:0000313" key="15">
    <source>
        <dbReference type="Proteomes" id="UP000326458"/>
    </source>
</evidence>
<dbReference type="GO" id="GO:0005634">
    <property type="term" value="C:nucleus"/>
    <property type="evidence" value="ECO:0007669"/>
    <property type="project" value="TreeGrafter"/>
</dbReference>
<evidence type="ECO:0000256" key="7">
    <source>
        <dbReference type="ARBA" id="ARBA00022679"/>
    </source>
</evidence>
<evidence type="ECO:0000256" key="10">
    <source>
        <dbReference type="ARBA" id="ARBA00022840"/>
    </source>
</evidence>
<keyword evidence="8" id="KW-0547">Nucleotide-binding</keyword>
<keyword evidence="10" id="KW-0067">ATP-binding</keyword>
<evidence type="ECO:0000256" key="11">
    <source>
        <dbReference type="ARBA" id="ARBA00023306"/>
    </source>
</evidence>
<evidence type="ECO:0000256" key="1">
    <source>
        <dbReference type="ARBA" id="ARBA00004496"/>
    </source>
</evidence>
<gene>
    <name evidence="14" type="ORF">FD754_021981</name>
</gene>
<feature type="non-terminal residue" evidence="14">
    <location>
        <position position="1"/>
    </location>
</feature>
<evidence type="ECO:0000256" key="2">
    <source>
        <dbReference type="ARBA" id="ARBA00012425"/>
    </source>
</evidence>
<evidence type="ECO:0000256" key="5">
    <source>
        <dbReference type="ARBA" id="ARBA00022553"/>
    </source>
</evidence>
<keyword evidence="11" id="KW-0131">Cell cycle</keyword>
<evidence type="ECO:0000256" key="6">
    <source>
        <dbReference type="ARBA" id="ARBA00022618"/>
    </source>
</evidence>
<comment type="catalytic activity">
    <reaction evidence="13">
        <text>L-seryl-[protein] + ATP = O-phospho-L-seryl-[protein] + ADP + H(+)</text>
        <dbReference type="Rhea" id="RHEA:17989"/>
        <dbReference type="Rhea" id="RHEA-COMP:9863"/>
        <dbReference type="Rhea" id="RHEA-COMP:11604"/>
        <dbReference type="ChEBI" id="CHEBI:15378"/>
        <dbReference type="ChEBI" id="CHEBI:29999"/>
        <dbReference type="ChEBI" id="CHEBI:30616"/>
        <dbReference type="ChEBI" id="CHEBI:83421"/>
        <dbReference type="ChEBI" id="CHEBI:456216"/>
        <dbReference type="EC" id="2.7.11.22"/>
    </reaction>
</comment>
<keyword evidence="6" id="KW-0132">Cell division</keyword>
<dbReference type="EC" id="2.7.11.22" evidence="2"/>
<dbReference type="GO" id="GO:0010468">
    <property type="term" value="P:regulation of gene expression"/>
    <property type="evidence" value="ECO:0007669"/>
    <property type="project" value="TreeGrafter"/>
</dbReference>
<keyword evidence="7" id="KW-0808">Transferase</keyword>
<dbReference type="GO" id="GO:0004693">
    <property type="term" value="F:cyclin-dependent protein serine/threonine kinase activity"/>
    <property type="evidence" value="ECO:0007669"/>
    <property type="project" value="UniProtKB-EC"/>
</dbReference>
<dbReference type="GO" id="GO:0000307">
    <property type="term" value="C:cyclin-dependent protein kinase holoenzyme complex"/>
    <property type="evidence" value="ECO:0007669"/>
    <property type="project" value="TreeGrafter"/>
</dbReference>
<organism evidence="14 15">
    <name type="scientific">Muntiacus muntjak</name>
    <name type="common">Barking deer</name>
    <name type="synonym">Indian muntjac</name>
    <dbReference type="NCBI Taxonomy" id="9888"/>
    <lineage>
        <taxon>Eukaryota</taxon>
        <taxon>Metazoa</taxon>
        <taxon>Chordata</taxon>
        <taxon>Craniata</taxon>
        <taxon>Vertebrata</taxon>
        <taxon>Euteleostomi</taxon>
        <taxon>Mammalia</taxon>
        <taxon>Eutheria</taxon>
        <taxon>Laurasiatheria</taxon>
        <taxon>Artiodactyla</taxon>
        <taxon>Ruminantia</taxon>
        <taxon>Pecora</taxon>
        <taxon>Cervidae</taxon>
        <taxon>Muntiacinae</taxon>
        <taxon>Muntiacus</taxon>
    </lineage>
</organism>
<dbReference type="InterPro" id="IPR011009">
    <property type="entry name" value="Kinase-like_dom_sf"/>
</dbReference>
<proteinExistence type="predicted"/>
<protein>
    <recommendedName>
        <fullName evidence="2">cyclin-dependent kinase</fullName>
        <ecNumber evidence="2">2.7.11.22</ecNumber>
    </recommendedName>
</protein>
<dbReference type="GO" id="GO:0007165">
    <property type="term" value="P:signal transduction"/>
    <property type="evidence" value="ECO:0007669"/>
    <property type="project" value="TreeGrafter"/>
</dbReference>
<dbReference type="GO" id="GO:0000082">
    <property type="term" value="P:G1/S transition of mitotic cell cycle"/>
    <property type="evidence" value="ECO:0007669"/>
    <property type="project" value="TreeGrafter"/>
</dbReference>